<gene>
    <name evidence="2" type="ORF">HPLM_LOCUS10766</name>
</gene>
<feature type="compositionally biased region" description="Low complexity" evidence="1">
    <location>
        <begin position="190"/>
        <end position="205"/>
    </location>
</feature>
<protein>
    <submittedName>
        <fullName evidence="4">SWT1 RNA endoribonuclease homolog</fullName>
    </submittedName>
</protein>
<evidence type="ECO:0000313" key="3">
    <source>
        <dbReference type="Proteomes" id="UP000268014"/>
    </source>
</evidence>
<reference evidence="2 3" key="2">
    <citation type="submission" date="2018-11" db="EMBL/GenBank/DDBJ databases">
        <authorList>
            <consortium name="Pathogen Informatics"/>
        </authorList>
    </citation>
    <scope>NUCLEOTIDE SEQUENCE [LARGE SCALE GENOMIC DNA]</scope>
    <source>
        <strain evidence="2 3">MHpl1</strain>
    </source>
</reference>
<feature type="region of interest" description="Disordered" evidence="1">
    <location>
        <begin position="183"/>
        <end position="206"/>
    </location>
</feature>
<organism evidence="4">
    <name type="scientific">Haemonchus placei</name>
    <name type="common">Barber's pole worm</name>
    <dbReference type="NCBI Taxonomy" id="6290"/>
    <lineage>
        <taxon>Eukaryota</taxon>
        <taxon>Metazoa</taxon>
        <taxon>Ecdysozoa</taxon>
        <taxon>Nematoda</taxon>
        <taxon>Chromadorea</taxon>
        <taxon>Rhabditida</taxon>
        <taxon>Rhabditina</taxon>
        <taxon>Rhabditomorpha</taxon>
        <taxon>Strongyloidea</taxon>
        <taxon>Trichostrongylidae</taxon>
        <taxon>Haemonchus</taxon>
    </lineage>
</organism>
<dbReference type="AlphaFoldDB" id="A0A0N4WII6"/>
<dbReference type="WBParaSite" id="HPLM_0001077401-mRNA-1">
    <property type="protein sequence ID" value="HPLM_0001077401-mRNA-1"/>
    <property type="gene ID" value="HPLM_0001077401"/>
</dbReference>
<feature type="compositionally biased region" description="Basic and acidic residues" evidence="1">
    <location>
        <begin position="103"/>
        <end position="117"/>
    </location>
</feature>
<feature type="compositionally biased region" description="Basic and acidic residues" evidence="1">
    <location>
        <begin position="10"/>
        <end position="44"/>
    </location>
</feature>
<evidence type="ECO:0000256" key="1">
    <source>
        <dbReference type="SAM" id="MobiDB-lite"/>
    </source>
</evidence>
<reference evidence="4" key="1">
    <citation type="submission" date="2017-02" db="UniProtKB">
        <authorList>
            <consortium name="WormBaseParasite"/>
        </authorList>
    </citation>
    <scope>IDENTIFICATION</scope>
</reference>
<dbReference type="OrthoDB" id="5863193at2759"/>
<name>A0A0N4WII6_HAEPC</name>
<keyword evidence="3" id="KW-1185">Reference proteome</keyword>
<dbReference type="Proteomes" id="UP000268014">
    <property type="component" value="Unassembled WGS sequence"/>
</dbReference>
<evidence type="ECO:0000313" key="4">
    <source>
        <dbReference type="WBParaSite" id="HPLM_0001077401-mRNA-1"/>
    </source>
</evidence>
<sequence length="296" mass="33430">MPRHGGSGVVKEKDKDKDGTKEKVQSKEKYKEKSDRKAHADSERSGPSTARRMSDTERKHSVRPTDELKLLQDSLSQFFTPSAGRRCRQPPRKFDESGVNSDDSVHHHNDSGCEKTEPPTGKIPRRKKSSTECSMMNLIHACTSQRCFFNLSRSLTKLNNMRFTIGPFSREEGLKPLTVDVESKTECPGSSSSTRSVTSDPSPSRRMCEKLVDSLSPYFSTSSEKRRTTQKGEFAQLHSGRTRNVKKDKTVNAEQYSYERKTFVDVVAHSRDQCRGLSVICDVEVAYSDDPEVLRI</sequence>
<dbReference type="EMBL" id="UZAF01017386">
    <property type="protein sequence ID" value="VDO41081.1"/>
    <property type="molecule type" value="Genomic_DNA"/>
</dbReference>
<accession>A0A0N4WII6</accession>
<feature type="compositionally biased region" description="Basic and acidic residues" evidence="1">
    <location>
        <begin position="52"/>
        <end position="70"/>
    </location>
</feature>
<evidence type="ECO:0000313" key="2">
    <source>
        <dbReference type="EMBL" id="VDO41081.1"/>
    </source>
</evidence>
<proteinExistence type="predicted"/>
<feature type="region of interest" description="Disordered" evidence="1">
    <location>
        <begin position="1"/>
        <end position="129"/>
    </location>
</feature>